<keyword evidence="2" id="KW-1003">Cell membrane</keyword>
<evidence type="ECO:0000256" key="2">
    <source>
        <dbReference type="ARBA" id="ARBA00022475"/>
    </source>
</evidence>
<reference evidence="7 8" key="1">
    <citation type="submission" date="2017-01" db="EMBL/GenBank/DDBJ databases">
        <title>Genome sequencing of Rhodoferax fermentans JCM 7819.</title>
        <authorList>
            <person name="Kim Y.J."/>
            <person name="Farh M.E.-A."/>
            <person name="Yang D.-C."/>
        </authorList>
    </citation>
    <scope>NUCLEOTIDE SEQUENCE [LARGE SCALE GENOMIC DNA]</scope>
    <source>
        <strain evidence="7 8">JCM 7819</strain>
    </source>
</reference>
<keyword evidence="4 6" id="KW-1133">Transmembrane helix</keyword>
<name>A0A1T1AMP2_RHOFE</name>
<evidence type="ECO:0000256" key="4">
    <source>
        <dbReference type="ARBA" id="ARBA00022989"/>
    </source>
</evidence>
<dbReference type="OrthoDB" id="9181004at2"/>
<dbReference type="AlphaFoldDB" id="A0A1T1AMP2"/>
<sequence length="89" mass="10036">MRTPSVNLIWVLLLLATAVTYWLGEFGQVGAGHLGPVLLMFALAVFKGLWVINDFMELRHAPALWRRLLTGWLLLVTALCVLAYWLARS</sequence>
<keyword evidence="8" id="KW-1185">Reference proteome</keyword>
<evidence type="ECO:0000313" key="7">
    <source>
        <dbReference type="EMBL" id="OOV05431.1"/>
    </source>
</evidence>
<comment type="caution">
    <text evidence="7">The sequence shown here is derived from an EMBL/GenBank/DDBJ whole genome shotgun (WGS) entry which is preliminary data.</text>
</comment>
<evidence type="ECO:0000313" key="8">
    <source>
        <dbReference type="Proteomes" id="UP000190750"/>
    </source>
</evidence>
<keyword evidence="5 6" id="KW-0472">Membrane</keyword>
<dbReference type="GO" id="GO:0005886">
    <property type="term" value="C:plasma membrane"/>
    <property type="evidence" value="ECO:0007669"/>
    <property type="project" value="UniProtKB-SubCell"/>
</dbReference>
<evidence type="ECO:0000256" key="6">
    <source>
        <dbReference type="SAM" id="Phobius"/>
    </source>
</evidence>
<feature type="transmembrane region" description="Helical" evidence="6">
    <location>
        <begin position="30"/>
        <end position="52"/>
    </location>
</feature>
<comment type="subcellular location">
    <subcellularLocation>
        <location evidence="1">Cell membrane</location>
        <topology evidence="1">Multi-pass membrane protein</topology>
    </subcellularLocation>
</comment>
<accession>A0A1T1AMP2</accession>
<dbReference type="EMBL" id="MTJN01000002">
    <property type="protein sequence ID" value="OOV05431.1"/>
    <property type="molecule type" value="Genomic_DNA"/>
</dbReference>
<dbReference type="Pfam" id="PF03626">
    <property type="entry name" value="COX4_pro"/>
    <property type="match status" value="1"/>
</dbReference>
<dbReference type="Proteomes" id="UP000190750">
    <property type="component" value="Unassembled WGS sequence"/>
</dbReference>
<evidence type="ECO:0000256" key="3">
    <source>
        <dbReference type="ARBA" id="ARBA00022692"/>
    </source>
</evidence>
<dbReference type="InterPro" id="IPR005171">
    <property type="entry name" value="Cyt_c_oxidase_su4_prok"/>
</dbReference>
<evidence type="ECO:0008006" key="9">
    <source>
        <dbReference type="Google" id="ProtNLM"/>
    </source>
</evidence>
<dbReference type="STRING" id="28066.RF819_00765"/>
<protein>
    <recommendedName>
        <fullName evidence="9">Cytochrome C oxidase subunit IV</fullName>
    </recommendedName>
</protein>
<proteinExistence type="predicted"/>
<evidence type="ECO:0000256" key="1">
    <source>
        <dbReference type="ARBA" id="ARBA00004651"/>
    </source>
</evidence>
<keyword evidence="3 6" id="KW-0812">Transmembrane</keyword>
<gene>
    <name evidence="7" type="ORF">RF819_00765</name>
</gene>
<organism evidence="7 8">
    <name type="scientific">Rhodoferax fermentans</name>
    <dbReference type="NCBI Taxonomy" id="28066"/>
    <lineage>
        <taxon>Bacteria</taxon>
        <taxon>Pseudomonadati</taxon>
        <taxon>Pseudomonadota</taxon>
        <taxon>Betaproteobacteria</taxon>
        <taxon>Burkholderiales</taxon>
        <taxon>Comamonadaceae</taxon>
        <taxon>Rhodoferax</taxon>
    </lineage>
</organism>
<evidence type="ECO:0000256" key="5">
    <source>
        <dbReference type="ARBA" id="ARBA00023136"/>
    </source>
</evidence>
<dbReference type="RefSeq" id="WP_078363208.1">
    <property type="nucleotide sequence ID" value="NZ_MTJN01000002.1"/>
</dbReference>
<feature type="transmembrane region" description="Helical" evidence="6">
    <location>
        <begin position="64"/>
        <end position="87"/>
    </location>
</feature>
<feature type="transmembrane region" description="Helical" evidence="6">
    <location>
        <begin position="7"/>
        <end position="24"/>
    </location>
</feature>